<evidence type="ECO:0000313" key="7">
    <source>
        <dbReference type="EMBL" id="KAJ8897027.1"/>
    </source>
</evidence>
<evidence type="ECO:0008006" key="9">
    <source>
        <dbReference type="Google" id="ProtNLM"/>
    </source>
</evidence>
<dbReference type="PANTHER" id="PTHR11266">
    <property type="entry name" value="PEROXISOMAL MEMBRANE PROTEIN 2, PXMP2 MPV17"/>
    <property type="match status" value="1"/>
</dbReference>
<comment type="subcellular location">
    <subcellularLocation>
        <location evidence="1">Membrane</location>
        <topology evidence="1">Multi-pass membrane protein</topology>
    </subcellularLocation>
</comment>
<evidence type="ECO:0000256" key="4">
    <source>
        <dbReference type="ARBA" id="ARBA00022989"/>
    </source>
</evidence>
<gene>
    <name evidence="7" type="ORF">PR048_002373</name>
</gene>
<evidence type="ECO:0000256" key="5">
    <source>
        <dbReference type="ARBA" id="ARBA00023136"/>
    </source>
</evidence>
<sequence>MFKKYLFFTNVGISITLSATGDVIQQRYDIMRNRDVKWDKTRTFNMSVSGLTVGILCHHLYKYMDRTFPGRTLSTVMKKVVIDQLVSSPLCIGLFFITLAFLEGSSVDEFVAEVRQKGWRLYFADCAIWPPAQTVNFYLVPPHFRVLYDNTISLGFDVYFSYVKNKLPLENTVISDGS</sequence>
<keyword evidence="8" id="KW-1185">Reference proteome</keyword>
<keyword evidence="4" id="KW-1133">Transmembrane helix</keyword>
<organism evidence="7 8">
    <name type="scientific">Dryococelus australis</name>
    <dbReference type="NCBI Taxonomy" id="614101"/>
    <lineage>
        <taxon>Eukaryota</taxon>
        <taxon>Metazoa</taxon>
        <taxon>Ecdysozoa</taxon>
        <taxon>Arthropoda</taxon>
        <taxon>Hexapoda</taxon>
        <taxon>Insecta</taxon>
        <taxon>Pterygota</taxon>
        <taxon>Neoptera</taxon>
        <taxon>Polyneoptera</taxon>
        <taxon>Phasmatodea</taxon>
        <taxon>Verophasmatodea</taxon>
        <taxon>Anareolatae</taxon>
        <taxon>Phasmatidae</taxon>
        <taxon>Eurycanthinae</taxon>
        <taxon>Dryococelus</taxon>
    </lineage>
</organism>
<accession>A0ABQ9IK42</accession>
<name>A0ABQ9IK42_9NEOP</name>
<dbReference type="Proteomes" id="UP001159363">
    <property type="component" value="Chromosome 1"/>
</dbReference>
<reference evidence="7 8" key="1">
    <citation type="submission" date="2023-02" db="EMBL/GenBank/DDBJ databases">
        <title>LHISI_Scaffold_Assembly.</title>
        <authorList>
            <person name="Stuart O.P."/>
            <person name="Cleave R."/>
            <person name="Magrath M.J.L."/>
            <person name="Mikheyev A.S."/>
        </authorList>
    </citation>
    <scope>NUCLEOTIDE SEQUENCE [LARGE SCALE GENOMIC DNA]</scope>
    <source>
        <strain evidence="7">Daus_M_001</strain>
        <tissue evidence="7">Leg muscle</tissue>
    </source>
</reference>
<evidence type="ECO:0000256" key="6">
    <source>
        <dbReference type="RuleBase" id="RU363053"/>
    </source>
</evidence>
<proteinExistence type="inferred from homology"/>
<evidence type="ECO:0000256" key="1">
    <source>
        <dbReference type="ARBA" id="ARBA00004141"/>
    </source>
</evidence>
<dbReference type="InterPro" id="IPR007248">
    <property type="entry name" value="Mpv17_PMP22"/>
</dbReference>
<evidence type="ECO:0000256" key="3">
    <source>
        <dbReference type="ARBA" id="ARBA00022692"/>
    </source>
</evidence>
<protein>
    <recommendedName>
        <fullName evidence="9">Mpv17-like protein 2</fullName>
    </recommendedName>
</protein>
<dbReference type="EMBL" id="JARBHB010000001">
    <property type="protein sequence ID" value="KAJ8897027.1"/>
    <property type="molecule type" value="Genomic_DNA"/>
</dbReference>
<dbReference type="PANTHER" id="PTHR11266:SF8">
    <property type="entry name" value="MPV17-LIKE PROTEIN 2"/>
    <property type="match status" value="1"/>
</dbReference>
<evidence type="ECO:0000256" key="2">
    <source>
        <dbReference type="ARBA" id="ARBA00006824"/>
    </source>
</evidence>
<keyword evidence="5" id="KW-0472">Membrane</keyword>
<dbReference type="Pfam" id="PF04117">
    <property type="entry name" value="Mpv17_PMP22"/>
    <property type="match status" value="1"/>
</dbReference>
<evidence type="ECO:0000313" key="8">
    <source>
        <dbReference type="Proteomes" id="UP001159363"/>
    </source>
</evidence>
<keyword evidence="3" id="KW-0812">Transmembrane</keyword>
<comment type="caution">
    <text evidence="7">The sequence shown here is derived from an EMBL/GenBank/DDBJ whole genome shotgun (WGS) entry which is preliminary data.</text>
</comment>
<comment type="similarity">
    <text evidence="2 6">Belongs to the peroxisomal membrane protein PXMP2/4 family.</text>
</comment>